<accession>X1FIW0</accession>
<protein>
    <recommendedName>
        <fullName evidence="4">Helicase C-terminal domain-containing protein</fullName>
    </recommendedName>
</protein>
<feature type="non-terminal residue" evidence="5">
    <location>
        <position position="162"/>
    </location>
</feature>
<dbReference type="SUPFAM" id="SSF52540">
    <property type="entry name" value="P-loop containing nucleoside triphosphate hydrolases"/>
    <property type="match status" value="1"/>
</dbReference>
<keyword evidence="2" id="KW-0378">Hydrolase</keyword>
<organism evidence="5">
    <name type="scientific">marine sediment metagenome</name>
    <dbReference type="NCBI Taxonomy" id="412755"/>
    <lineage>
        <taxon>unclassified sequences</taxon>
        <taxon>metagenomes</taxon>
        <taxon>ecological metagenomes</taxon>
    </lineage>
</organism>
<sequence length="162" mass="18817">MALITKLKQICNIDPASKESCKLEYLLEKLEEISEQDDKALVFSQYPEKTLKFLEPDLKQFNTLVYHGSLSDSQRDKVVKRFQEEEHSRVLLMSVKAGGLGLTLTRANFVFHFDLWWNPSVATQAEDRTHRIGQKKTVFVTSLFTVGTIEERIQNLLKRKRE</sequence>
<dbReference type="InterPro" id="IPR050628">
    <property type="entry name" value="SNF2_RAD54_helicase_TF"/>
</dbReference>
<dbReference type="AlphaFoldDB" id="X1FIW0"/>
<evidence type="ECO:0000313" key="5">
    <source>
        <dbReference type="EMBL" id="GAH45586.1"/>
    </source>
</evidence>
<dbReference type="InterPro" id="IPR049730">
    <property type="entry name" value="SNF2/RAD54-like_C"/>
</dbReference>
<evidence type="ECO:0000256" key="3">
    <source>
        <dbReference type="ARBA" id="ARBA00022840"/>
    </source>
</evidence>
<keyword evidence="3" id="KW-0067">ATP-binding</keyword>
<dbReference type="SMART" id="SM00490">
    <property type="entry name" value="HELICc"/>
    <property type="match status" value="1"/>
</dbReference>
<dbReference type="EMBL" id="BARU01010167">
    <property type="protein sequence ID" value="GAH45586.1"/>
    <property type="molecule type" value="Genomic_DNA"/>
</dbReference>
<gene>
    <name evidence="5" type="ORF">S03H2_19461</name>
</gene>
<dbReference type="InterPro" id="IPR027417">
    <property type="entry name" value="P-loop_NTPase"/>
</dbReference>
<dbReference type="InterPro" id="IPR001650">
    <property type="entry name" value="Helicase_C-like"/>
</dbReference>
<dbReference type="GO" id="GO:0016787">
    <property type="term" value="F:hydrolase activity"/>
    <property type="evidence" value="ECO:0007669"/>
    <property type="project" value="UniProtKB-KW"/>
</dbReference>
<dbReference type="PANTHER" id="PTHR45626">
    <property type="entry name" value="TRANSCRIPTION TERMINATION FACTOR 2-RELATED"/>
    <property type="match status" value="1"/>
</dbReference>
<keyword evidence="1" id="KW-0547">Nucleotide-binding</keyword>
<dbReference type="GO" id="GO:0006281">
    <property type="term" value="P:DNA repair"/>
    <property type="evidence" value="ECO:0007669"/>
    <property type="project" value="TreeGrafter"/>
</dbReference>
<dbReference type="GO" id="GO:0008094">
    <property type="term" value="F:ATP-dependent activity, acting on DNA"/>
    <property type="evidence" value="ECO:0007669"/>
    <property type="project" value="TreeGrafter"/>
</dbReference>
<evidence type="ECO:0000259" key="4">
    <source>
        <dbReference type="PROSITE" id="PS51194"/>
    </source>
</evidence>
<reference evidence="5" key="1">
    <citation type="journal article" date="2014" name="Front. Microbiol.">
        <title>High frequency of phylogenetically diverse reductive dehalogenase-homologous genes in deep subseafloor sedimentary metagenomes.</title>
        <authorList>
            <person name="Kawai M."/>
            <person name="Futagami T."/>
            <person name="Toyoda A."/>
            <person name="Takaki Y."/>
            <person name="Nishi S."/>
            <person name="Hori S."/>
            <person name="Arai W."/>
            <person name="Tsubouchi T."/>
            <person name="Morono Y."/>
            <person name="Uchiyama I."/>
            <person name="Ito T."/>
            <person name="Fujiyama A."/>
            <person name="Inagaki F."/>
            <person name="Takami H."/>
        </authorList>
    </citation>
    <scope>NUCLEOTIDE SEQUENCE</scope>
    <source>
        <strain evidence="5">Expedition CK06-06</strain>
    </source>
</reference>
<dbReference type="Pfam" id="PF00271">
    <property type="entry name" value="Helicase_C"/>
    <property type="match status" value="1"/>
</dbReference>
<dbReference type="Gene3D" id="3.40.50.300">
    <property type="entry name" value="P-loop containing nucleotide triphosphate hydrolases"/>
    <property type="match status" value="1"/>
</dbReference>
<dbReference type="GO" id="GO:0005524">
    <property type="term" value="F:ATP binding"/>
    <property type="evidence" value="ECO:0007669"/>
    <property type="project" value="UniProtKB-KW"/>
</dbReference>
<name>X1FIW0_9ZZZZ</name>
<feature type="domain" description="Helicase C-terminal" evidence="4">
    <location>
        <begin position="22"/>
        <end position="162"/>
    </location>
</feature>
<comment type="caution">
    <text evidence="5">The sequence shown here is derived from an EMBL/GenBank/DDBJ whole genome shotgun (WGS) entry which is preliminary data.</text>
</comment>
<dbReference type="PANTHER" id="PTHR45626:SF22">
    <property type="entry name" value="DNA REPAIR PROTEIN RAD5"/>
    <property type="match status" value="1"/>
</dbReference>
<evidence type="ECO:0000256" key="2">
    <source>
        <dbReference type="ARBA" id="ARBA00022801"/>
    </source>
</evidence>
<proteinExistence type="predicted"/>
<dbReference type="PROSITE" id="PS51194">
    <property type="entry name" value="HELICASE_CTER"/>
    <property type="match status" value="1"/>
</dbReference>
<dbReference type="CDD" id="cd18793">
    <property type="entry name" value="SF2_C_SNF"/>
    <property type="match status" value="1"/>
</dbReference>
<dbReference type="GO" id="GO:0005634">
    <property type="term" value="C:nucleus"/>
    <property type="evidence" value="ECO:0007669"/>
    <property type="project" value="TreeGrafter"/>
</dbReference>
<evidence type="ECO:0000256" key="1">
    <source>
        <dbReference type="ARBA" id="ARBA00022741"/>
    </source>
</evidence>